<feature type="transmembrane region" description="Helical" evidence="8">
    <location>
        <begin position="145"/>
        <end position="173"/>
    </location>
</feature>
<feature type="transmembrane region" description="Helical" evidence="8">
    <location>
        <begin position="313"/>
        <end position="332"/>
    </location>
</feature>
<feature type="transmembrane region" description="Helical" evidence="8">
    <location>
        <begin position="222"/>
        <end position="247"/>
    </location>
</feature>
<feature type="transmembrane region" description="Helical" evidence="8">
    <location>
        <begin position="259"/>
        <end position="280"/>
    </location>
</feature>
<keyword evidence="5 8" id="KW-0812">Transmembrane</keyword>
<evidence type="ECO:0000259" key="9">
    <source>
        <dbReference type="Pfam" id="PF13231"/>
    </source>
</evidence>
<evidence type="ECO:0000313" key="11">
    <source>
        <dbReference type="Proteomes" id="UP001200145"/>
    </source>
</evidence>
<keyword evidence="4" id="KW-0808">Transferase</keyword>
<accession>A0ABS9BKU1</accession>
<dbReference type="Pfam" id="PF13231">
    <property type="entry name" value="PMT_2"/>
    <property type="match status" value="1"/>
</dbReference>
<evidence type="ECO:0000256" key="2">
    <source>
        <dbReference type="ARBA" id="ARBA00022475"/>
    </source>
</evidence>
<keyword evidence="11" id="KW-1185">Reference proteome</keyword>
<feature type="transmembrane region" description="Helical" evidence="8">
    <location>
        <begin position="102"/>
        <end position="125"/>
    </location>
</feature>
<sequence length="561" mass="64341">MNVLTSSIRSRPAAWFYIGWLIINLVQSYGTELLHDEAYYWVYSQYPAWGYFDHPPMIAVLIKLGYLIFPNELGVRLMMALMNTATLWLVHQLLIKKDDLLFYALTASMGVLQIGGILAVPDIPLTFFTTLFFWQYKRFLNQNSWLQGLLLGIVMAGMLYSKYHGILIILFTLFSNWKLVLNARAWVAVLAGVLLFFPHLYWQYQHDFPSVSYHLKERNAPAFEFAFTLEYVAGQILLAGPLIGFLLLRAANRYKTTDLLARALQWSMWGFYGFFLISTLKGRVEANWTVPALIPVIILSHAWITENLSQRKWIFKLLVPSLVLVVLVRVYMLTDISGLTRIFKDEMHGNREWVKAIKEKSNGLPVVFLNSYQRPSKYWFYSGDTSFAINTTYYRRNNYNFWPIEKEWQSRKVLVVDKDLGTIDNSFEIPTPRGITPALVIDKLQSFSHIRLSLSDKSDGFKKGQPVQLSVQVDKHSINELKQLLKNSGQPNQLVADLFVGKSMVQRLTLTASPIQENTLTLTSTENISLQPGEYIMKLGIATSLPNLYSQNSPAIVIEVN</sequence>
<evidence type="ECO:0000256" key="1">
    <source>
        <dbReference type="ARBA" id="ARBA00004651"/>
    </source>
</evidence>
<keyword evidence="3" id="KW-0328">Glycosyltransferase</keyword>
<protein>
    <submittedName>
        <fullName evidence="10">Glycosyltransferase family 39 protein</fullName>
    </submittedName>
</protein>
<keyword evidence="7 8" id="KW-0472">Membrane</keyword>
<evidence type="ECO:0000256" key="5">
    <source>
        <dbReference type="ARBA" id="ARBA00022692"/>
    </source>
</evidence>
<evidence type="ECO:0000256" key="4">
    <source>
        <dbReference type="ARBA" id="ARBA00022679"/>
    </source>
</evidence>
<dbReference type="RefSeq" id="WP_234866417.1">
    <property type="nucleotide sequence ID" value="NZ_JAKEVY010000003.1"/>
</dbReference>
<feature type="transmembrane region" description="Helical" evidence="8">
    <location>
        <begin position="286"/>
        <end position="304"/>
    </location>
</feature>
<dbReference type="InterPro" id="IPR038731">
    <property type="entry name" value="RgtA/B/C-like"/>
</dbReference>
<evidence type="ECO:0000256" key="6">
    <source>
        <dbReference type="ARBA" id="ARBA00022989"/>
    </source>
</evidence>
<reference evidence="10 11" key="1">
    <citation type="submission" date="2022-01" db="EMBL/GenBank/DDBJ databases">
        <title>Flavihumibacter sp. nov., isolated from sediment of a river.</title>
        <authorList>
            <person name="Liu H."/>
        </authorList>
    </citation>
    <scope>NUCLEOTIDE SEQUENCE [LARGE SCALE GENOMIC DNA]</scope>
    <source>
        <strain evidence="10 11">RY-1</strain>
    </source>
</reference>
<name>A0ABS9BKU1_9BACT</name>
<gene>
    <name evidence="10" type="ORF">L0U88_12580</name>
</gene>
<dbReference type="PANTHER" id="PTHR33908">
    <property type="entry name" value="MANNOSYLTRANSFERASE YKCB-RELATED"/>
    <property type="match status" value="1"/>
</dbReference>
<evidence type="ECO:0000256" key="3">
    <source>
        <dbReference type="ARBA" id="ARBA00022676"/>
    </source>
</evidence>
<feature type="transmembrane region" description="Helical" evidence="8">
    <location>
        <begin position="185"/>
        <end position="202"/>
    </location>
</feature>
<feature type="transmembrane region" description="Helical" evidence="8">
    <location>
        <begin position="12"/>
        <end position="30"/>
    </location>
</feature>
<evidence type="ECO:0000256" key="7">
    <source>
        <dbReference type="ARBA" id="ARBA00023136"/>
    </source>
</evidence>
<dbReference type="EMBL" id="JAKEVY010000003">
    <property type="protein sequence ID" value="MCF1715464.1"/>
    <property type="molecule type" value="Genomic_DNA"/>
</dbReference>
<evidence type="ECO:0000313" key="10">
    <source>
        <dbReference type="EMBL" id="MCF1715464.1"/>
    </source>
</evidence>
<keyword evidence="2" id="KW-1003">Cell membrane</keyword>
<organism evidence="10 11">
    <name type="scientific">Flavihumibacter fluminis</name>
    <dbReference type="NCBI Taxonomy" id="2909236"/>
    <lineage>
        <taxon>Bacteria</taxon>
        <taxon>Pseudomonadati</taxon>
        <taxon>Bacteroidota</taxon>
        <taxon>Chitinophagia</taxon>
        <taxon>Chitinophagales</taxon>
        <taxon>Chitinophagaceae</taxon>
        <taxon>Flavihumibacter</taxon>
    </lineage>
</organism>
<comment type="caution">
    <text evidence="10">The sequence shown here is derived from an EMBL/GenBank/DDBJ whole genome shotgun (WGS) entry which is preliminary data.</text>
</comment>
<feature type="domain" description="Glycosyltransferase RgtA/B/C/D-like" evidence="9">
    <location>
        <begin position="53"/>
        <end position="202"/>
    </location>
</feature>
<keyword evidence="6 8" id="KW-1133">Transmembrane helix</keyword>
<comment type="subcellular location">
    <subcellularLocation>
        <location evidence="1">Cell membrane</location>
        <topology evidence="1">Multi-pass membrane protein</topology>
    </subcellularLocation>
</comment>
<proteinExistence type="predicted"/>
<evidence type="ECO:0000256" key="8">
    <source>
        <dbReference type="SAM" id="Phobius"/>
    </source>
</evidence>
<dbReference type="Proteomes" id="UP001200145">
    <property type="component" value="Unassembled WGS sequence"/>
</dbReference>
<dbReference type="PANTHER" id="PTHR33908:SF11">
    <property type="entry name" value="MEMBRANE PROTEIN"/>
    <property type="match status" value="1"/>
</dbReference>
<dbReference type="InterPro" id="IPR050297">
    <property type="entry name" value="LipidA_mod_glycosyltrf_83"/>
</dbReference>